<feature type="domain" description="ABM" evidence="1">
    <location>
        <begin position="3"/>
        <end position="91"/>
    </location>
</feature>
<gene>
    <name evidence="2" type="ORF">P8A19_36415</name>
</gene>
<keyword evidence="3" id="KW-1185">Reference proteome</keyword>
<dbReference type="InterPro" id="IPR011008">
    <property type="entry name" value="Dimeric_a/b-barrel"/>
</dbReference>
<dbReference type="GO" id="GO:0004497">
    <property type="term" value="F:monooxygenase activity"/>
    <property type="evidence" value="ECO:0007669"/>
    <property type="project" value="UniProtKB-KW"/>
</dbReference>
<keyword evidence="2" id="KW-0560">Oxidoreductase</keyword>
<dbReference type="PANTHER" id="PTHR33336:SF15">
    <property type="entry name" value="ABM DOMAIN-CONTAINING PROTEIN"/>
    <property type="match status" value="1"/>
</dbReference>
<sequence>MAYAVFAHYRCEPADEATVRDALLKMREHTRDEPANREYEVHAQEDVPGGFVLYEVYADRAGFDAHAATDHFAELIVKTVRPLLTDRTVTFAERL</sequence>
<keyword evidence="2" id="KW-0503">Monooxygenase</keyword>
<evidence type="ECO:0000313" key="2">
    <source>
        <dbReference type="EMBL" id="WLQ60580.1"/>
    </source>
</evidence>
<dbReference type="EC" id="1.-.-.-" evidence="2"/>
<dbReference type="Pfam" id="PF03992">
    <property type="entry name" value="ABM"/>
    <property type="match status" value="1"/>
</dbReference>
<dbReference type="InterPro" id="IPR007138">
    <property type="entry name" value="ABM_dom"/>
</dbReference>
<evidence type="ECO:0000313" key="3">
    <source>
        <dbReference type="Proteomes" id="UP001235744"/>
    </source>
</evidence>
<dbReference type="PANTHER" id="PTHR33336">
    <property type="entry name" value="QUINOL MONOOXYGENASE YGIN-RELATED"/>
    <property type="match status" value="1"/>
</dbReference>
<reference evidence="2 3" key="1">
    <citation type="submission" date="2023-03" db="EMBL/GenBank/DDBJ databases">
        <title>Isolation and description of six Streptomyces strains from soil environments, able to metabolize different microbial glucans.</title>
        <authorList>
            <person name="Widen T."/>
            <person name="Larsbrink J."/>
        </authorList>
    </citation>
    <scope>NUCLEOTIDE SEQUENCE [LARGE SCALE GENOMIC DNA]</scope>
    <source>
        <strain evidence="2 3">Alt2</strain>
    </source>
</reference>
<accession>A0ABY9J038</accession>
<organism evidence="2 3">
    <name type="scientific">Streptomyces poriferorum</name>
    <dbReference type="NCBI Taxonomy" id="2798799"/>
    <lineage>
        <taxon>Bacteria</taxon>
        <taxon>Bacillati</taxon>
        <taxon>Actinomycetota</taxon>
        <taxon>Actinomycetes</taxon>
        <taxon>Kitasatosporales</taxon>
        <taxon>Streptomycetaceae</taxon>
        <taxon>Streptomyces</taxon>
    </lineage>
</organism>
<dbReference type="EMBL" id="CP120988">
    <property type="protein sequence ID" value="WLQ60580.1"/>
    <property type="molecule type" value="Genomic_DNA"/>
</dbReference>
<evidence type="ECO:0000259" key="1">
    <source>
        <dbReference type="PROSITE" id="PS51725"/>
    </source>
</evidence>
<dbReference type="SUPFAM" id="SSF54909">
    <property type="entry name" value="Dimeric alpha+beta barrel"/>
    <property type="match status" value="1"/>
</dbReference>
<dbReference type="Gene3D" id="3.30.70.100">
    <property type="match status" value="1"/>
</dbReference>
<protein>
    <submittedName>
        <fullName evidence="2">Quinol monooxygenase</fullName>
        <ecNumber evidence="2">1.-.-.-</ecNumber>
    </submittedName>
</protein>
<dbReference type="Proteomes" id="UP001235744">
    <property type="component" value="Chromosome"/>
</dbReference>
<name>A0ABY9J038_9ACTN</name>
<dbReference type="RefSeq" id="WP_306069178.1">
    <property type="nucleotide sequence ID" value="NZ_CP120988.1"/>
</dbReference>
<proteinExistence type="predicted"/>
<dbReference type="PROSITE" id="PS51725">
    <property type="entry name" value="ABM"/>
    <property type="match status" value="1"/>
</dbReference>
<dbReference type="InterPro" id="IPR050744">
    <property type="entry name" value="AI-2_Isomerase_LsrG"/>
</dbReference>